<reference evidence="1 2" key="1">
    <citation type="submission" date="2019-02" db="EMBL/GenBank/DDBJ databases">
        <title>Emended description of the genus Rhodopseudomonas and description of Rhodopseudomonas albus sp. nov., a non-phototrophic, heavy-metal-tolerant bacterium isolated from garden soil.</title>
        <authorList>
            <person name="Bao Z."/>
            <person name="Cao W.W."/>
            <person name="Sato Y."/>
            <person name="Nishizawa T."/>
            <person name="Zhao J."/>
            <person name="Guo Y."/>
            <person name="Ohta H."/>
        </authorList>
    </citation>
    <scope>NUCLEOTIDE SEQUENCE [LARGE SCALE GENOMIC DNA]</scope>
    <source>
        <strain evidence="1 2">SK50-23</strain>
    </source>
</reference>
<dbReference type="RefSeq" id="WP_211911568.1">
    <property type="nucleotide sequence ID" value="NZ_CP036498.1"/>
</dbReference>
<proteinExistence type="predicted"/>
<dbReference type="EMBL" id="CP036498">
    <property type="protein sequence ID" value="QUS38037.1"/>
    <property type="molecule type" value="Genomic_DNA"/>
</dbReference>
<organism evidence="1 2">
    <name type="scientific">Tardiphaga alba</name>
    <dbReference type="NCBI Taxonomy" id="340268"/>
    <lineage>
        <taxon>Bacteria</taxon>
        <taxon>Pseudomonadati</taxon>
        <taxon>Pseudomonadota</taxon>
        <taxon>Alphaproteobacteria</taxon>
        <taxon>Hyphomicrobiales</taxon>
        <taxon>Nitrobacteraceae</taxon>
        <taxon>Tardiphaga</taxon>
    </lineage>
</organism>
<evidence type="ECO:0000313" key="2">
    <source>
        <dbReference type="Proteomes" id="UP000682843"/>
    </source>
</evidence>
<dbReference type="Proteomes" id="UP000682843">
    <property type="component" value="Chromosome"/>
</dbReference>
<evidence type="ECO:0008006" key="3">
    <source>
        <dbReference type="Google" id="ProtNLM"/>
    </source>
</evidence>
<sequence length="428" mass="47712">MSGSATIADVEFLQLPRHDGKSYLYLYRKGSGLFRSAVRKKIVGQAEHDGRHLRDIARSAIEQRTPAVGDAEGAVPVKIGGVPSLYAMVSEVSLFDEPTLHVRDLGDTTLEHPPLDDIARALVAVAAGNEQHSILLLVPDTHKLIETAAWRSTVNAIGLIEEPLVTAETYLAIARRYLREGRLGDLSALADNKRFQSRLRKCIERAALAPFEFSMQIDLIVLGEMEGGEFRPTEDVSTRRAERWVVPETLRRFLDRRDALSLSALMKVVDGLRHDRTLEAGELLTRLYRATTGTLESRDRRYRRLEDPLHCVWAAQLLAAESEFMKGNVFIALDDVCQRYGRIDSASDWIASREGWRTLQLVLARYASGSRGRLDQARVGLRNALRERLRSMGEGQVDGIQVGLEADSDQSVALASNEQSAPAMMEVR</sequence>
<keyword evidence="2" id="KW-1185">Reference proteome</keyword>
<evidence type="ECO:0000313" key="1">
    <source>
        <dbReference type="EMBL" id="QUS38037.1"/>
    </source>
</evidence>
<protein>
    <recommendedName>
        <fullName evidence="3">DGQHR domain-containing protein</fullName>
    </recommendedName>
</protein>
<gene>
    <name evidence="1" type="ORF">RPMA_03560</name>
</gene>
<name>A0ABX8A3K6_9BRAD</name>
<accession>A0ABX8A3K6</accession>